<dbReference type="AlphaFoldDB" id="A0A8H7WBL2"/>
<dbReference type="InterPro" id="IPR036047">
    <property type="entry name" value="F-box-like_dom_sf"/>
</dbReference>
<accession>A0A8H7WBL2</accession>
<dbReference type="OrthoDB" id="5422579at2759"/>
<keyword evidence="3" id="KW-1185">Reference proteome</keyword>
<comment type="caution">
    <text evidence="2">The sequence shown here is derived from an EMBL/GenBank/DDBJ whole genome shotgun (WGS) entry which is preliminary data.</text>
</comment>
<reference evidence="2" key="1">
    <citation type="submission" date="2021-02" db="EMBL/GenBank/DDBJ databases">
        <title>Genome sequence Cadophora malorum strain M34.</title>
        <authorList>
            <person name="Stefanovic E."/>
            <person name="Vu D."/>
            <person name="Scully C."/>
            <person name="Dijksterhuis J."/>
            <person name="Roader J."/>
            <person name="Houbraken J."/>
        </authorList>
    </citation>
    <scope>NUCLEOTIDE SEQUENCE</scope>
    <source>
        <strain evidence="2">M34</strain>
    </source>
</reference>
<sequence>MGAFFSKESIDDRFSGLPVELLGNIISLLSPLDVTNLRLTSKAFAVLGRQGLFNGHLTVRIYRDDMRRLVAIGSCPWLAACIQEIEIFVREVDSHCFDDGFKGEIDDDALAELQCIWRYLEVDHAKLFCQDNLLATAFPSFKNVNSLVVTSTKFPFDFITRSESLRPAWRRMLETANEFSHLEDSRHRYEESTGRFSSIVLAARTFLPPLKKLVLDAFPIEALVRTDLTSTEGATTSMLAELIKLCEPLEHLHIIVDGYGCDQYYDGPSAGRAMSKFLTSLERIRILEVSFPVVRLLTRGYMEEMFEGYLPSLRKFRLEKIGAPPNVLLSFLLRHKASLRELKLSSSALCIMEDDAPNLFKDFMTTLRDSLRLEKFEIIDWDSEEELLYMGERCQGLGEVSTRLEQYVNGKEPWFSGAESAFSNAKCVQNLLEEPPVDIQIFELDQE</sequence>
<dbReference type="EMBL" id="JAFJYH010000061">
    <property type="protein sequence ID" value="KAG4421679.1"/>
    <property type="molecule type" value="Genomic_DNA"/>
</dbReference>
<dbReference type="SUPFAM" id="SSF81383">
    <property type="entry name" value="F-box domain"/>
    <property type="match status" value="1"/>
</dbReference>
<organism evidence="2 3">
    <name type="scientific">Cadophora malorum</name>
    <dbReference type="NCBI Taxonomy" id="108018"/>
    <lineage>
        <taxon>Eukaryota</taxon>
        <taxon>Fungi</taxon>
        <taxon>Dikarya</taxon>
        <taxon>Ascomycota</taxon>
        <taxon>Pezizomycotina</taxon>
        <taxon>Leotiomycetes</taxon>
        <taxon>Helotiales</taxon>
        <taxon>Ploettnerulaceae</taxon>
        <taxon>Cadophora</taxon>
    </lineage>
</organism>
<evidence type="ECO:0000313" key="3">
    <source>
        <dbReference type="Proteomes" id="UP000664132"/>
    </source>
</evidence>
<dbReference type="Pfam" id="PF00646">
    <property type="entry name" value="F-box"/>
    <property type="match status" value="1"/>
</dbReference>
<proteinExistence type="predicted"/>
<dbReference type="Gene3D" id="3.80.10.10">
    <property type="entry name" value="Ribonuclease Inhibitor"/>
    <property type="match status" value="1"/>
</dbReference>
<dbReference type="InterPro" id="IPR032675">
    <property type="entry name" value="LRR_dom_sf"/>
</dbReference>
<evidence type="ECO:0000259" key="1">
    <source>
        <dbReference type="PROSITE" id="PS50181"/>
    </source>
</evidence>
<protein>
    <recommendedName>
        <fullName evidence="1">F-box domain-containing protein</fullName>
    </recommendedName>
</protein>
<name>A0A8H7WBL2_9HELO</name>
<gene>
    <name evidence="2" type="ORF">IFR04_005179</name>
</gene>
<evidence type="ECO:0000313" key="2">
    <source>
        <dbReference type="EMBL" id="KAG4421679.1"/>
    </source>
</evidence>
<dbReference type="PROSITE" id="PS50181">
    <property type="entry name" value="FBOX"/>
    <property type="match status" value="1"/>
</dbReference>
<dbReference type="InterPro" id="IPR001810">
    <property type="entry name" value="F-box_dom"/>
</dbReference>
<feature type="domain" description="F-box" evidence="1">
    <location>
        <begin position="11"/>
        <end position="56"/>
    </location>
</feature>
<dbReference type="Proteomes" id="UP000664132">
    <property type="component" value="Unassembled WGS sequence"/>
</dbReference>